<sequence>MGTSIKLLVGLGNPGPEYEKTRHNAGFWLVEDFCRRHGVTLSADTKSKALIGRYQQGAHDLRIVLPQNYMNRSGFSVAHIANFYKIPPESILVAYDELDLPPGIAKFKKGGGAGGHNGIKDIIAQIGSQDFLRLRIGIGHPGHKSKVTGFVLGKAPATEQRLIDDCIDEASRSIDTLMEQGWTDALQRLHSYRPQQKG</sequence>
<evidence type="ECO:0000256" key="2">
    <source>
        <dbReference type="ARBA" id="ARBA00022555"/>
    </source>
</evidence>
<evidence type="ECO:0000256" key="9">
    <source>
        <dbReference type="RuleBase" id="RU004320"/>
    </source>
</evidence>
<keyword evidence="2 7" id="KW-0820">tRNA-binding</keyword>
<dbReference type="EC" id="3.1.1.29" evidence="1 7"/>
<dbReference type="Proteomes" id="UP000288361">
    <property type="component" value="Unassembled WGS sequence"/>
</dbReference>
<dbReference type="SUPFAM" id="SSF53178">
    <property type="entry name" value="Peptidyl-tRNA hydrolase-like"/>
    <property type="match status" value="1"/>
</dbReference>
<dbReference type="RefSeq" id="WP_053952778.1">
    <property type="nucleotide sequence ID" value="NZ_JBHUMT010000016.1"/>
</dbReference>
<evidence type="ECO:0000256" key="5">
    <source>
        <dbReference type="ARBA" id="ARBA00038063"/>
    </source>
</evidence>
<dbReference type="HAMAP" id="MF_00083">
    <property type="entry name" value="Pept_tRNA_hydro_bact"/>
    <property type="match status" value="1"/>
</dbReference>
<comment type="catalytic activity">
    <reaction evidence="7 8">
        <text>an N-acyl-L-alpha-aminoacyl-tRNA + H2O = an N-acyl-L-amino acid + a tRNA + H(+)</text>
        <dbReference type="Rhea" id="RHEA:54448"/>
        <dbReference type="Rhea" id="RHEA-COMP:10123"/>
        <dbReference type="Rhea" id="RHEA-COMP:13883"/>
        <dbReference type="ChEBI" id="CHEBI:15377"/>
        <dbReference type="ChEBI" id="CHEBI:15378"/>
        <dbReference type="ChEBI" id="CHEBI:59874"/>
        <dbReference type="ChEBI" id="CHEBI:78442"/>
        <dbReference type="ChEBI" id="CHEBI:138191"/>
        <dbReference type="EC" id="3.1.1.29"/>
    </reaction>
</comment>
<evidence type="ECO:0000256" key="8">
    <source>
        <dbReference type="RuleBase" id="RU000673"/>
    </source>
</evidence>
<protein>
    <recommendedName>
        <fullName evidence="6 7">Peptidyl-tRNA hydrolase</fullName>
        <shortName evidence="7">Pth</shortName>
        <ecNumber evidence="1 7">3.1.1.29</ecNumber>
    </recommendedName>
</protein>
<name>A0A432YVK9_9GAMM</name>
<comment type="caution">
    <text evidence="10">The sequence shown here is derived from an EMBL/GenBank/DDBJ whole genome shotgun (WGS) entry which is preliminary data.</text>
</comment>
<dbReference type="PROSITE" id="PS01195">
    <property type="entry name" value="PEPT_TRNA_HYDROL_1"/>
    <property type="match status" value="1"/>
</dbReference>
<dbReference type="GO" id="GO:0004045">
    <property type="term" value="F:peptidyl-tRNA hydrolase activity"/>
    <property type="evidence" value="ECO:0007669"/>
    <property type="project" value="UniProtKB-UniRule"/>
</dbReference>
<feature type="binding site" evidence="7">
    <location>
        <position position="117"/>
    </location>
    <ligand>
        <name>tRNA</name>
        <dbReference type="ChEBI" id="CHEBI:17843"/>
    </ligand>
</feature>
<dbReference type="GO" id="GO:0005737">
    <property type="term" value="C:cytoplasm"/>
    <property type="evidence" value="ECO:0007669"/>
    <property type="project" value="UniProtKB-SubCell"/>
</dbReference>
<accession>A0A432YVK9</accession>
<dbReference type="InterPro" id="IPR001328">
    <property type="entry name" value="Pept_tRNA_hydro"/>
</dbReference>
<feature type="active site" description="Proton acceptor" evidence="7">
    <location>
        <position position="23"/>
    </location>
</feature>
<feature type="site" description="Stabilizes the basic form of H active site to accept a proton" evidence="7">
    <location>
        <position position="96"/>
    </location>
</feature>
<reference evidence="10 11" key="1">
    <citation type="journal article" date="2011" name="Front. Microbiol.">
        <title>Genomic signatures of strain selection and enhancement in Bacillus atrophaeus var. globigii, a historical biowarfare simulant.</title>
        <authorList>
            <person name="Gibbons H.S."/>
            <person name="Broomall S.M."/>
            <person name="McNew L.A."/>
            <person name="Daligault H."/>
            <person name="Chapman C."/>
            <person name="Bruce D."/>
            <person name="Karavis M."/>
            <person name="Krepps M."/>
            <person name="McGregor P.A."/>
            <person name="Hong C."/>
            <person name="Park K.H."/>
            <person name="Akmal A."/>
            <person name="Feldman A."/>
            <person name="Lin J.S."/>
            <person name="Chang W.E."/>
            <person name="Higgs B.W."/>
            <person name="Demirev P."/>
            <person name="Lindquist J."/>
            <person name="Liem A."/>
            <person name="Fochler E."/>
            <person name="Read T.D."/>
            <person name="Tapia R."/>
            <person name="Johnson S."/>
            <person name="Bishop-Lilly K.A."/>
            <person name="Detter C."/>
            <person name="Han C."/>
            <person name="Sozhamannan S."/>
            <person name="Rosenzweig C.N."/>
            <person name="Skowronski E.W."/>
        </authorList>
    </citation>
    <scope>NUCLEOTIDE SEQUENCE [LARGE SCALE GENOMIC DNA]</scope>
    <source>
        <strain evidence="10 11">TPS4-2</strain>
    </source>
</reference>
<organism evidence="10 11">
    <name type="scientific">Idiomarina piscisalsi</name>
    <dbReference type="NCBI Taxonomy" id="1096243"/>
    <lineage>
        <taxon>Bacteria</taxon>
        <taxon>Pseudomonadati</taxon>
        <taxon>Pseudomonadota</taxon>
        <taxon>Gammaproteobacteria</taxon>
        <taxon>Alteromonadales</taxon>
        <taxon>Idiomarinaceae</taxon>
        <taxon>Idiomarina</taxon>
    </lineage>
</organism>
<dbReference type="PANTHER" id="PTHR17224:SF1">
    <property type="entry name" value="PEPTIDYL-TRNA HYDROLASE"/>
    <property type="match status" value="1"/>
</dbReference>
<evidence type="ECO:0000256" key="1">
    <source>
        <dbReference type="ARBA" id="ARBA00013260"/>
    </source>
</evidence>
<dbReference type="AlphaFoldDB" id="A0A432YVK9"/>
<dbReference type="GO" id="GO:0000049">
    <property type="term" value="F:tRNA binding"/>
    <property type="evidence" value="ECO:0007669"/>
    <property type="project" value="UniProtKB-UniRule"/>
</dbReference>
<feature type="binding site" evidence="7">
    <location>
        <position position="71"/>
    </location>
    <ligand>
        <name>tRNA</name>
        <dbReference type="ChEBI" id="CHEBI:17843"/>
    </ligand>
</feature>
<dbReference type="NCBIfam" id="TIGR00447">
    <property type="entry name" value="pth"/>
    <property type="match status" value="1"/>
</dbReference>
<dbReference type="CDD" id="cd00462">
    <property type="entry name" value="PTH"/>
    <property type="match status" value="1"/>
</dbReference>
<dbReference type="InterPro" id="IPR036416">
    <property type="entry name" value="Pept_tRNA_hydro_sf"/>
</dbReference>
<keyword evidence="3 7" id="KW-0378">Hydrolase</keyword>
<dbReference type="InterPro" id="IPR018171">
    <property type="entry name" value="Pept_tRNA_hydro_CS"/>
</dbReference>
<evidence type="ECO:0000256" key="7">
    <source>
        <dbReference type="HAMAP-Rule" id="MF_00083"/>
    </source>
</evidence>
<comment type="subcellular location">
    <subcellularLocation>
        <location evidence="7">Cytoplasm</location>
    </subcellularLocation>
</comment>
<feature type="binding site" evidence="7">
    <location>
        <position position="18"/>
    </location>
    <ligand>
        <name>tRNA</name>
        <dbReference type="ChEBI" id="CHEBI:17843"/>
    </ligand>
</feature>
<dbReference type="GO" id="GO:0006515">
    <property type="term" value="P:protein quality control for misfolded or incompletely synthesized proteins"/>
    <property type="evidence" value="ECO:0007669"/>
    <property type="project" value="UniProtKB-UniRule"/>
</dbReference>
<dbReference type="FunFam" id="3.40.50.1470:FF:000001">
    <property type="entry name" value="Peptidyl-tRNA hydrolase"/>
    <property type="match status" value="1"/>
</dbReference>
<comment type="subunit">
    <text evidence="7">Monomer.</text>
</comment>
<keyword evidence="7" id="KW-0963">Cytoplasm</keyword>
<proteinExistence type="inferred from homology"/>
<evidence type="ECO:0000313" key="10">
    <source>
        <dbReference type="EMBL" id="RUO67363.1"/>
    </source>
</evidence>
<evidence type="ECO:0000256" key="6">
    <source>
        <dbReference type="ARBA" id="ARBA00050038"/>
    </source>
</evidence>
<comment type="similarity">
    <text evidence="5 7 9">Belongs to the PTH family.</text>
</comment>
<dbReference type="Gene3D" id="3.40.50.1470">
    <property type="entry name" value="Peptidyl-tRNA hydrolase"/>
    <property type="match status" value="1"/>
</dbReference>
<dbReference type="GO" id="GO:0072344">
    <property type="term" value="P:rescue of stalled ribosome"/>
    <property type="evidence" value="ECO:0007669"/>
    <property type="project" value="UniProtKB-UniRule"/>
</dbReference>
<evidence type="ECO:0000256" key="4">
    <source>
        <dbReference type="ARBA" id="ARBA00022884"/>
    </source>
</evidence>
<gene>
    <name evidence="7" type="primary">pth</name>
    <name evidence="10" type="ORF">CWI73_00400</name>
</gene>
<dbReference type="Pfam" id="PF01195">
    <property type="entry name" value="Pept_tRNA_hydro"/>
    <property type="match status" value="1"/>
</dbReference>
<dbReference type="EMBL" id="PIQA01000001">
    <property type="protein sequence ID" value="RUO67363.1"/>
    <property type="molecule type" value="Genomic_DNA"/>
</dbReference>
<keyword evidence="4 7" id="KW-0694">RNA-binding</keyword>
<comment type="function">
    <text evidence="7">Catalyzes the release of premature peptidyl moieties from peptidyl-tRNA molecules trapped in stalled 50S ribosomal subunits, and thus maintains levels of free tRNAs and 50S ribosomes.</text>
</comment>
<dbReference type="PANTHER" id="PTHR17224">
    <property type="entry name" value="PEPTIDYL-TRNA HYDROLASE"/>
    <property type="match status" value="1"/>
</dbReference>
<feature type="binding site" evidence="7">
    <location>
        <position position="69"/>
    </location>
    <ligand>
        <name>tRNA</name>
        <dbReference type="ChEBI" id="CHEBI:17843"/>
    </ligand>
</feature>
<dbReference type="PROSITE" id="PS01196">
    <property type="entry name" value="PEPT_TRNA_HYDROL_2"/>
    <property type="match status" value="1"/>
</dbReference>
<comment type="function">
    <text evidence="7">Hydrolyzes ribosome-free peptidyl-tRNAs (with 1 or more amino acids incorporated), which drop off the ribosome during protein synthesis, or as a result of ribosome stalling.</text>
</comment>
<evidence type="ECO:0000313" key="11">
    <source>
        <dbReference type="Proteomes" id="UP000288361"/>
    </source>
</evidence>
<evidence type="ECO:0000256" key="3">
    <source>
        <dbReference type="ARBA" id="ARBA00022801"/>
    </source>
</evidence>
<feature type="site" description="Discriminates between blocked and unblocked aminoacyl-tRNA" evidence="7">
    <location>
        <position position="13"/>
    </location>
</feature>